<gene>
    <name evidence="2" type="ORF">NE237_020690</name>
</gene>
<sequence length="109" mass="12425">MAQRTTRNRYSAGKIAESVAEPSVANSTIRNPSSFPSQTPLSSLSRFFSTERRKERKVVTKEGEGINRRHCCLWQHDSSARVIYTLEDIRSLSDSIESEIIDWSMESTQ</sequence>
<dbReference type="AlphaFoldDB" id="A0A9Q0H7R5"/>
<accession>A0A9Q0H7R5</accession>
<feature type="compositionally biased region" description="Polar residues" evidence="1">
    <location>
        <begin position="24"/>
        <end position="41"/>
    </location>
</feature>
<keyword evidence="3" id="KW-1185">Reference proteome</keyword>
<dbReference type="EMBL" id="JAMYWD010000009">
    <property type="protein sequence ID" value="KAJ4960780.1"/>
    <property type="molecule type" value="Genomic_DNA"/>
</dbReference>
<evidence type="ECO:0000313" key="3">
    <source>
        <dbReference type="Proteomes" id="UP001141806"/>
    </source>
</evidence>
<dbReference type="Proteomes" id="UP001141806">
    <property type="component" value="Unassembled WGS sequence"/>
</dbReference>
<comment type="caution">
    <text evidence="2">The sequence shown here is derived from an EMBL/GenBank/DDBJ whole genome shotgun (WGS) entry which is preliminary data.</text>
</comment>
<feature type="region of interest" description="Disordered" evidence="1">
    <location>
        <begin position="21"/>
        <end position="41"/>
    </location>
</feature>
<protein>
    <submittedName>
        <fullName evidence="2">Uncharacterized protein</fullName>
    </submittedName>
</protein>
<name>A0A9Q0H7R5_9MAGN</name>
<reference evidence="2" key="1">
    <citation type="journal article" date="2023" name="Plant J.">
        <title>The genome of the king protea, Protea cynaroides.</title>
        <authorList>
            <person name="Chang J."/>
            <person name="Duong T.A."/>
            <person name="Schoeman C."/>
            <person name="Ma X."/>
            <person name="Roodt D."/>
            <person name="Barker N."/>
            <person name="Li Z."/>
            <person name="Van de Peer Y."/>
            <person name="Mizrachi E."/>
        </authorList>
    </citation>
    <scope>NUCLEOTIDE SEQUENCE</scope>
    <source>
        <tissue evidence="2">Young leaves</tissue>
    </source>
</reference>
<evidence type="ECO:0000313" key="2">
    <source>
        <dbReference type="EMBL" id="KAJ4960780.1"/>
    </source>
</evidence>
<evidence type="ECO:0000256" key="1">
    <source>
        <dbReference type="SAM" id="MobiDB-lite"/>
    </source>
</evidence>
<proteinExistence type="predicted"/>
<organism evidence="2 3">
    <name type="scientific">Protea cynaroides</name>
    <dbReference type="NCBI Taxonomy" id="273540"/>
    <lineage>
        <taxon>Eukaryota</taxon>
        <taxon>Viridiplantae</taxon>
        <taxon>Streptophyta</taxon>
        <taxon>Embryophyta</taxon>
        <taxon>Tracheophyta</taxon>
        <taxon>Spermatophyta</taxon>
        <taxon>Magnoliopsida</taxon>
        <taxon>Proteales</taxon>
        <taxon>Proteaceae</taxon>
        <taxon>Protea</taxon>
    </lineage>
</organism>